<reference evidence="1 2" key="1">
    <citation type="journal article" date="2023" name="Sci. Data">
        <title>Genome assembly of the Korean intertidal mud-creeper Batillaria attramentaria.</title>
        <authorList>
            <person name="Patra A.K."/>
            <person name="Ho P.T."/>
            <person name="Jun S."/>
            <person name="Lee S.J."/>
            <person name="Kim Y."/>
            <person name="Won Y.J."/>
        </authorList>
    </citation>
    <scope>NUCLEOTIDE SEQUENCE [LARGE SCALE GENOMIC DNA]</scope>
    <source>
        <strain evidence="1">Wonlab-2016</strain>
    </source>
</reference>
<dbReference type="Proteomes" id="UP001519460">
    <property type="component" value="Unassembled WGS sequence"/>
</dbReference>
<name>A0ABD0JYZ7_9CAEN</name>
<accession>A0ABD0JYZ7</accession>
<protein>
    <submittedName>
        <fullName evidence="1">Uncharacterized protein</fullName>
    </submittedName>
</protein>
<sequence length="274" mass="30128">MSYTDLFRATTATSFLPTVLYRPLQSDFFHLILANCLKQTSTKRSLPSLPCLLNQTDLYKAVFAVSSLSTASNRPLQSGLCHLFLVYCLKQTSTKRSLPSLPCLLPQADLYKAVFAVSSLSTASNRPLQSGLCHLFLVYGLKQTSTKRSLPSLSCLLPQADLYKAVFAISSLSTASSRPLQSGLCYLFLVYGLKQTSTKRSLLPLPCLRPQTDLYKAVFATSSLSTASNRPLQSGLCHLFLVYGLKQTSTKRSLPSLPCLLPYTTQASLEWAVF</sequence>
<gene>
    <name evidence="1" type="ORF">BaRGS_00028784</name>
</gene>
<dbReference type="EMBL" id="JACVVK020000291">
    <property type="protein sequence ID" value="KAK7479957.1"/>
    <property type="molecule type" value="Genomic_DNA"/>
</dbReference>
<keyword evidence="2" id="KW-1185">Reference proteome</keyword>
<evidence type="ECO:0000313" key="1">
    <source>
        <dbReference type="EMBL" id="KAK7479957.1"/>
    </source>
</evidence>
<comment type="caution">
    <text evidence="1">The sequence shown here is derived from an EMBL/GenBank/DDBJ whole genome shotgun (WGS) entry which is preliminary data.</text>
</comment>
<dbReference type="AlphaFoldDB" id="A0ABD0JYZ7"/>
<organism evidence="1 2">
    <name type="scientific">Batillaria attramentaria</name>
    <dbReference type="NCBI Taxonomy" id="370345"/>
    <lineage>
        <taxon>Eukaryota</taxon>
        <taxon>Metazoa</taxon>
        <taxon>Spiralia</taxon>
        <taxon>Lophotrochozoa</taxon>
        <taxon>Mollusca</taxon>
        <taxon>Gastropoda</taxon>
        <taxon>Caenogastropoda</taxon>
        <taxon>Sorbeoconcha</taxon>
        <taxon>Cerithioidea</taxon>
        <taxon>Batillariidae</taxon>
        <taxon>Batillaria</taxon>
    </lineage>
</organism>
<proteinExistence type="predicted"/>
<evidence type="ECO:0000313" key="2">
    <source>
        <dbReference type="Proteomes" id="UP001519460"/>
    </source>
</evidence>